<dbReference type="Proteomes" id="UP001589854">
    <property type="component" value="Unassembled WGS sequence"/>
</dbReference>
<dbReference type="EMBL" id="JBHLVO010000010">
    <property type="protein sequence ID" value="MFC0272478.1"/>
    <property type="molecule type" value="Genomic_DNA"/>
</dbReference>
<organism evidence="1 2">
    <name type="scientific">Metabacillus herbersteinensis</name>
    <dbReference type="NCBI Taxonomy" id="283816"/>
    <lineage>
        <taxon>Bacteria</taxon>
        <taxon>Bacillati</taxon>
        <taxon>Bacillota</taxon>
        <taxon>Bacilli</taxon>
        <taxon>Bacillales</taxon>
        <taxon>Bacillaceae</taxon>
        <taxon>Metabacillus</taxon>
    </lineage>
</organism>
<sequence length="162" mass="19574">MLPEFNYHTEKDYAENLPSFDHIYAAQVYYYELRTEKLLIFGEIVAEFDLKLDYSPESLIALERIYFDMMKNNLFYDLSLTNEEFEEYLSIYFGEVIVRNSLDAEWVVREYPFVEGTYTMGIRSGRFTTHFQNLFEKHYLSCKDASKQTIYKRYLRMVRKKA</sequence>
<keyword evidence="2" id="KW-1185">Reference proteome</keyword>
<reference evidence="1 2" key="1">
    <citation type="submission" date="2024-09" db="EMBL/GenBank/DDBJ databases">
        <authorList>
            <person name="Sun Q."/>
            <person name="Mori K."/>
        </authorList>
    </citation>
    <scope>NUCLEOTIDE SEQUENCE [LARGE SCALE GENOMIC DNA]</scope>
    <source>
        <strain evidence="1 2">CCM 7228</strain>
    </source>
</reference>
<name>A0ABV6GFL8_9BACI</name>
<protein>
    <submittedName>
        <fullName evidence="1">Uncharacterized protein</fullName>
    </submittedName>
</protein>
<dbReference type="RefSeq" id="WP_378934811.1">
    <property type="nucleotide sequence ID" value="NZ_JBHLVO010000010.1"/>
</dbReference>
<comment type="caution">
    <text evidence="1">The sequence shown here is derived from an EMBL/GenBank/DDBJ whole genome shotgun (WGS) entry which is preliminary data.</text>
</comment>
<accession>A0ABV6GFL8</accession>
<proteinExistence type="predicted"/>
<evidence type="ECO:0000313" key="2">
    <source>
        <dbReference type="Proteomes" id="UP001589854"/>
    </source>
</evidence>
<evidence type="ECO:0000313" key="1">
    <source>
        <dbReference type="EMBL" id="MFC0272478.1"/>
    </source>
</evidence>
<gene>
    <name evidence="1" type="ORF">ACFFIX_13635</name>
</gene>